<accession>F6I2M9</accession>
<reference evidence="2" key="1">
    <citation type="journal article" date="2007" name="Nature">
        <title>The grapevine genome sequence suggests ancestral hexaploidization in major angiosperm phyla.</title>
        <authorList>
            <consortium name="The French-Italian Public Consortium for Grapevine Genome Characterization."/>
            <person name="Jaillon O."/>
            <person name="Aury J.-M."/>
            <person name="Noel B."/>
            <person name="Policriti A."/>
            <person name="Clepet C."/>
            <person name="Casagrande A."/>
            <person name="Choisne N."/>
            <person name="Aubourg S."/>
            <person name="Vitulo N."/>
            <person name="Jubin C."/>
            <person name="Vezzi A."/>
            <person name="Legeai F."/>
            <person name="Hugueney P."/>
            <person name="Dasilva C."/>
            <person name="Horner D."/>
            <person name="Mica E."/>
            <person name="Jublot D."/>
            <person name="Poulain J."/>
            <person name="Bruyere C."/>
            <person name="Billault A."/>
            <person name="Segurens B."/>
            <person name="Gouyvenoux M."/>
            <person name="Ugarte E."/>
            <person name="Cattonaro F."/>
            <person name="Anthouard V."/>
            <person name="Vico V."/>
            <person name="Del Fabbro C."/>
            <person name="Alaux M."/>
            <person name="Di Gaspero G."/>
            <person name="Dumas V."/>
            <person name="Felice N."/>
            <person name="Paillard S."/>
            <person name="Juman I."/>
            <person name="Moroldo M."/>
            <person name="Scalabrin S."/>
            <person name="Canaguier A."/>
            <person name="Le Clainche I."/>
            <person name="Malacrida G."/>
            <person name="Durand E."/>
            <person name="Pesole G."/>
            <person name="Laucou V."/>
            <person name="Chatelet P."/>
            <person name="Merdinoglu D."/>
            <person name="Delledonne M."/>
            <person name="Pezzotti M."/>
            <person name="Lecharny A."/>
            <person name="Scarpelli C."/>
            <person name="Artiguenave F."/>
            <person name="Pe M.E."/>
            <person name="Valle G."/>
            <person name="Morgante M."/>
            <person name="Caboche M."/>
            <person name="Adam-Blondon A.-F."/>
            <person name="Weissenbach J."/>
            <person name="Quetier F."/>
            <person name="Wincker P."/>
        </authorList>
    </citation>
    <scope>NUCLEOTIDE SEQUENCE [LARGE SCALE GENOMIC DNA]</scope>
    <source>
        <strain evidence="2">cv. Pinot noir / PN40024</strain>
    </source>
</reference>
<dbReference type="EMBL" id="FN596738">
    <property type="protein sequence ID" value="CCB61196.1"/>
    <property type="molecule type" value="Genomic_DNA"/>
</dbReference>
<gene>
    <name evidence="1" type="ordered locus">VIT_16s0013g00710</name>
</gene>
<sequence>MIFFQICAVRINISKVR</sequence>
<keyword evidence="2" id="KW-1185">Reference proteome</keyword>
<dbReference type="HOGENOM" id="CLU_3432176_0_0_1"/>
<name>F6I2M9_VITVI</name>
<dbReference type="InParanoid" id="F6I2M9"/>
<evidence type="ECO:0000313" key="1">
    <source>
        <dbReference type="EMBL" id="CCB61196.1"/>
    </source>
</evidence>
<organism evidence="1 2">
    <name type="scientific">Vitis vinifera</name>
    <name type="common">Grape</name>
    <dbReference type="NCBI Taxonomy" id="29760"/>
    <lineage>
        <taxon>Eukaryota</taxon>
        <taxon>Viridiplantae</taxon>
        <taxon>Streptophyta</taxon>
        <taxon>Embryophyta</taxon>
        <taxon>Tracheophyta</taxon>
        <taxon>Spermatophyta</taxon>
        <taxon>Magnoliopsida</taxon>
        <taxon>eudicotyledons</taxon>
        <taxon>Gunneridae</taxon>
        <taxon>Pentapetalae</taxon>
        <taxon>rosids</taxon>
        <taxon>Vitales</taxon>
        <taxon>Vitaceae</taxon>
        <taxon>Viteae</taxon>
        <taxon>Vitis</taxon>
    </lineage>
</organism>
<dbReference type="AlphaFoldDB" id="F6I2M9"/>
<protein>
    <submittedName>
        <fullName evidence="1">Uncharacterized protein</fullName>
    </submittedName>
</protein>
<dbReference type="Proteomes" id="UP000009183">
    <property type="component" value="Chromosome 16"/>
</dbReference>
<evidence type="ECO:0000313" key="2">
    <source>
        <dbReference type="Proteomes" id="UP000009183"/>
    </source>
</evidence>
<proteinExistence type="predicted"/>